<evidence type="ECO:0000313" key="3">
    <source>
        <dbReference type="EMBL" id="SSW92103.1"/>
    </source>
</evidence>
<dbReference type="GO" id="GO:0008893">
    <property type="term" value="F:guanosine-3',5'-bis(diphosphate) 3'-diphosphatase activity"/>
    <property type="evidence" value="ECO:0007669"/>
    <property type="project" value="TreeGrafter"/>
</dbReference>
<name>A0A336JTK9_9BRAD</name>
<protein>
    <submittedName>
        <fullName evidence="3">Metal dependent phosphohydrolase</fullName>
    </submittedName>
</protein>
<dbReference type="Gene3D" id="1.10.3210.10">
    <property type="entry name" value="Hypothetical protein af1432"/>
    <property type="match status" value="1"/>
</dbReference>
<dbReference type="SMART" id="SM00471">
    <property type="entry name" value="HDc"/>
    <property type="match status" value="1"/>
</dbReference>
<reference evidence="2 5" key="2">
    <citation type="submission" date="2018-07" db="EMBL/GenBank/DDBJ databases">
        <title>Genomic Encyclopedia of Archaeal and Bacterial Type Strains, Phase II (KMG-II): from individual species to whole genera.</title>
        <authorList>
            <person name="Goeker M."/>
        </authorList>
    </citation>
    <scope>NUCLEOTIDE SEQUENCE [LARGE SCALE GENOMIC DNA]</scope>
    <source>
        <strain evidence="2 5">JA575</strain>
    </source>
</reference>
<feature type="domain" description="HD/PDEase" evidence="1">
    <location>
        <begin position="27"/>
        <end position="135"/>
    </location>
</feature>
<dbReference type="EMBL" id="UFQQ01000016">
    <property type="protein sequence ID" value="SSW92103.1"/>
    <property type="molecule type" value="Genomic_DNA"/>
</dbReference>
<proteinExistence type="predicted"/>
<dbReference type="PANTHER" id="PTHR46246">
    <property type="entry name" value="GUANOSINE-3',5'-BIS(DIPHOSPHATE) 3'-PYROPHOSPHOHYDROLASE MESH1"/>
    <property type="match status" value="1"/>
</dbReference>
<dbReference type="EMBL" id="QRDT01000016">
    <property type="protein sequence ID" value="RED30570.1"/>
    <property type="molecule type" value="Genomic_DNA"/>
</dbReference>
<accession>A0A336JTK9</accession>
<evidence type="ECO:0000313" key="5">
    <source>
        <dbReference type="Proteomes" id="UP000256343"/>
    </source>
</evidence>
<evidence type="ECO:0000313" key="2">
    <source>
        <dbReference type="EMBL" id="RED30570.1"/>
    </source>
</evidence>
<dbReference type="AlphaFoldDB" id="A0A336JTK9"/>
<gene>
    <name evidence="2" type="ORF">BJ125_11678</name>
    <name evidence="3" type="ORF">SAMN05892882_11678</name>
</gene>
<reference evidence="3 4" key="1">
    <citation type="submission" date="2017-08" db="EMBL/GenBank/DDBJ databases">
        <authorList>
            <person name="de Groot N.N."/>
        </authorList>
    </citation>
    <scope>NUCLEOTIDE SEQUENCE [LARGE SCALE GENOMIC DNA]</scope>
    <source>
        <strain evidence="3 4">JA575</strain>
    </source>
</reference>
<dbReference type="Pfam" id="PF13328">
    <property type="entry name" value="HD_4"/>
    <property type="match status" value="1"/>
</dbReference>
<organism evidence="3 4">
    <name type="scientific">Rhodopseudomonas pentothenatexigens</name>
    <dbReference type="NCBI Taxonomy" id="999699"/>
    <lineage>
        <taxon>Bacteria</taxon>
        <taxon>Pseudomonadati</taxon>
        <taxon>Pseudomonadota</taxon>
        <taxon>Alphaproteobacteria</taxon>
        <taxon>Hyphomicrobiales</taxon>
        <taxon>Nitrobacteraceae</taxon>
        <taxon>Rhodopseudomonas</taxon>
    </lineage>
</organism>
<dbReference type="InterPro" id="IPR003607">
    <property type="entry name" value="HD/PDEase_dom"/>
</dbReference>
<keyword evidence="3" id="KW-0378">Hydrolase</keyword>
<evidence type="ECO:0000313" key="4">
    <source>
        <dbReference type="Proteomes" id="UP000252631"/>
    </source>
</evidence>
<dbReference type="PANTHER" id="PTHR46246:SF1">
    <property type="entry name" value="GUANOSINE-3',5'-BIS(DIPHOSPHATE) 3'-PYROPHOSPHOHYDROLASE MESH1"/>
    <property type="match status" value="1"/>
</dbReference>
<dbReference type="SUPFAM" id="SSF109604">
    <property type="entry name" value="HD-domain/PDEase-like"/>
    <property type="match status" value="1"/>
</dbReference>
<dbReference type="RefSeq" id="WP_114359183.1">
    <property type="nucleotide sequence ID" value="NZ_QRDT01000016.1"/>
</dbReference>
<dbReference type="InterPro" id="IPR052194">
    <property type="entry name" value="MESH1"/>
</dbReference>
<sequence>MTDLVLVSRAADFAARCHAGQRRKGAAKEPYVNHLAEVAELLAVATDGSDAALVAAGWLHDTVEDSGTTRDELIEQFGEDVAALVIECTDDKTLPKATRKRLQVEHAPHLTGRARMIKLADKISNLRSLIFSPPDDWERDRLVDYLDWADQVVAGCRGVNVWLERIYDETASSGRAVL</sequence>
<dbReference type="Proteomes" id="UP000252631">
    <property type="component" value="Unassembled WGS sequence"/>
</dbReference>
<dbReference type="OrthoDB" id="9802385at2"/>
<dbReference type="Proteomes" id="UP000256343">
    <property type="component" value="Unassembled WGS sequence"/>
</dbReference>
<evidence type="ECO:0000259" key="1">
    <source>
        <dbReference type="SMART" id="SM00471"/>
    </source>
</evidence>
<keyword evidence="5" id="KW-1185">Reference proteome</keyword>